<gene>
    <name evidence="2" type="ORF">D9613_011727</name>
</gene>
<reference evidence="2 3" key="1">
    <citation type="submission" date="2019-12" db="EMBL/GenBank/DDBJ databases">
        <authorList>
            <person name="Floudas D."/>
            <person name="Bentzer J."/>
            <person name="Ahren D."/>
            <person name="Johansson T."/>
            <person name="Persson P."/>
            <person name="Tunlid A."/>
        </authorList>
    </citation>
    <scope>NUCLEOTIDE SEQUENCE [LARGE SCALE GENOMIC DNA]</scope>
    <source>
        <strain evidence="2 3">CBS 102.39</strain>
    </source>
</reference>
<feature type="region of interest" description="Disordered" evidence="1">
    <location>
        <begin position="1"/>
        <end position="74"/>
    </location>
</feature>
<dbReference type="AlphaFoldDB" id="A0A8H4QKF6"/>
<evidence type="ECO:0000313" key="3">
    <source>
        <dbReference type="Proteomes" id="UP000521872"/>
    </source>
</evidence>
<feature type="region of interest" description="Disordered" evidence="1">
    <location>
        <begin position="353"/>
        <end position="414"/>
    </location>
</feature>
<feature type="compositionally biased region" description="Low complexity" evidence="1">
    <location>
        <begin position="139"/>
        <end position="170"/>
    </location>
</feature>
<organism evidence="2 3">
    <name type="scientific">Agrocybe pediades</name>
    <dbReference type="NCBI Taxonomy" id="84607"/>
    <lineage>
        <taxon>Eukaryota</taxon>
        <taxon>Fungi</taxon>
        <taxon>Dikarya</taxon>
        <taxon>Basidiomycota</taxon>
        <taxon>Agaricomycotina</taxon>
        <taxon>Agaricomycetes</taxon>
        <taxon>Agaricomycetidae</taxon>
        <taxon>Agaricales</taxon>
        <taxon>Agaricineae</taxon>
        <taxon>Strophariaceae</taxon>
        <taxon>Agrocybe</taxon>
    </lineage>
</organism>
<sequence>MEHPALRKQASSKSLKSVPATPTGARPKGSNPATAKGASTTTNVTIMKRSTVHAHSPQSKAKTNSPGRGLTVRIDDDVPFSHAHRQSIQSAPVKVVRRLPAAPGSVPPVPQLPPLAFLSAVEAGPSKSTRDGGAGGERAAPATPATAPATFGETQTPRGVRTTTTRATRPLPCPPSASLSGSPVESTPTSTPTTQTPATSPTPTRTPTTRVVRPLPVPKFNQPRRTSVRPAPIAVEPHPQSRSVALSNSLDSYRSSTIDLTPKKPRSHASQKLINDDEENEEEEEKTSSTDIDSLYGPLFTDSSVDLTLTRHSLRFAHPGDSDIDDDELEEDENEDAFEKAILASLQRMASLRLPTHSQHRPRRSVDSSETISTNTTTTASASSSSSLSVNSLDPLGDRETPHNHNHNATDTNPFLLGCNDRAHTLSLDPDLEDEDQVLDMDMEEGYVDYARVLSSRVLYRRQLAGYDPQFQCKWSVEKKGKRVTQQDIADVLTALRTL</sequence>
<proteinExistence type="predicted"/>
<comment type="caution">
    <text evidence="2">The sequence shown here is derived from an EMBL/GenBank/DDBJ whole genome shotgun (WGS) entry which is preliminary data.</text>
</comment>
<evidence type="ECO:0000256" key="1">
    <source>
        <dbReference type="SAM" id="MobiDB-lite"/>
    </source>
</evidence>
<keyword evidence="3" id="KW-1185">Reference proteome</keyword>
<feature type="compositionally biased region" description="Polar residues" evidence="1">
    <location>
        <begin position="56"/>
        <end position="66"/>
    </location>
</feature>
<feature type="compositionally biased region" description="Acidic residues" evidence="1">
    <location>
        <begin position="276"/>
        <end position="285"/>
    </location>
</feature>
<feature type="compositionally biased region" description="Polar residues" evidence="1">
    <location>
        <begin position="31"/>
        <end position="45"/>
    </location>
</feature>
<feature type="compositionally biased region" description="Polar residues" evidence="1">
    <location>
        <begin position="240"/>
        <end position="259"/>
    </location>
</feature>
<feature type="compositionally biased region" description="Low complexity" evidence="1">
    <location>
        <begin position="368"/>
        <end position="393"/>
    </location>
</feature>
<dbReference type="Proteomes" id="UP000521872">
    <property type="component" value="Unassembled WGS sequence"/>
</dbReference>
<feature type="compositionally biased region" description="Low complexity" evidence="1">
    <location>
        <begin position="182"/>
        <end position="214"/>
    </location>
</feature>
<feature type="region of interest" description="Disordered" evidence="1">
    <location>
        <begin position="123"/>
        <end position="298"/>
    </location>
</feature>
<protein>
    <submittedName>
        <fullName evidence="2">Uncharacterized protein</fullName>
    </submittedName>
</protein>
<evidence type="ECO:0000313" key="2">
    <source>
        <dbReference type="EMBL" id="KAF4612755.1"/>
    </source>
</evidence>
<dbReference type="EMBL" id="JAACJL010000047">
    <property type="protein sequence ID" value="KAF4612755.1"/>
    <property type="molecule type" value="Genomic_DNA"/>
</dbReference>
<name>A0A8H4QKF6_9AGAR</name>
<accession>A0A8H4QKF6</accession>